<sequence>MAYTLLAGRVEDGSVNWQQLVDGLEFPATREVVSALCSRASSPVDHHFKHWDVVPLMAAGKVVAWLLGYGDACADAYGPQESSVQLLQHKLVLGGPAELRLQEAEPIYWVHFPKCGSSLINALIHLPGVCPLAHNLVLDEKSLGACWLEVWYKDWCHEACDKEKFWCPSVHGNLLPHQPIANYSAVAGKLMGMFRNPEQRILSGYRDDFNNFAAVNYAGHLQQILAMYANGTLDMERCTDSLHGLPKVPLLEFAEGWKGGMTYQLVVEHPTAQTLDLARPQMTRQDAEEAARRVREGFAFVGITEEWDLSVCLLHKMFGGACRASDFEDANPTSAGKSAHVDYDTSELMGWQDDVDGVVYAAALDVFHRNLIALNVSHESCRECYSHAGRDPSSSTSTW</sequence>
<name>A0A812KU87_9DINO</name>
<reference evidence="1" key="1">
    <citation type="submission" date="2021-02" db="EMBL/GenBank/DDBJ databases">
        <authorList>
            <person name="Dougan E. K."/>
            <person name="Rhodes N."/>
            <person name="Thang M."/>
            <person name="Chan C."/>
        </authorList>
    </citation>
    <scope>NUCLEOTIDE SEQUENCE</scope>
</reference>
<keyword evidence="2" id="KW-1185">Reference proteome</keyword>
<dbReference type="InterPro" id="IPR027417">
    <property type="entry name" value="P-loop_NTPase"/>
</dbReference>
<evidence type="ECO:0000313" key="2">
    <source>
        <dbReference type="Proteomes" id="UP000604046"/>
    </source>
</evidence>
<proteinExistence type="predicted"/>
<organism evidence="1 2">
    <name type="scientific">Symbiodinium natans</name>
    <dbReference type="NCBI Taxonomy" id="878477"/>
    <lineage>
        <taxon>Eukaryota</taxon>
        <taxon>Sar</taxon>
        <taxon>Alveolata</taxon>
        <taxon>Dinophyceae</taxon>
        <taxon>Suessiales</taxon>
        <taxon>Symbiodiniaceae</taxon>
        <taxon>Symbiodinium</taxon>
    </lineage>
</organism>
<comment type="caution">
    <text evidence="1">The sequence shown here is derived from an EMBL/GenBank/DDBJ whole genome shotgun (WGS) entry which is preliminary data.</text>
</comment>
<dbReference type="Proteomes" id="UP000604046">
    <property type="component" value="Unassembled WGS sequence"/>
</dbReference>
<dbReference type="Gene3D" id="3.40.50.300">
    <property type="entry name" value="P-loop containing nucleotide triphosphate hydrolases"/>
    <property type="match status" value="1"/>
</dbReference>
<gene>
    <name evidence="1" type="ORF">SNAT2548_LOCUS10149</name>
</gene>
<dbReference type="OrthoDB" id="406144at2759"/>
<accession>A0A812KU87</accession>
<dbReference type="AlphaFoldDB" id="A0A812KU87"/>
<protein>
    <submittedName>
        <fullName evidence="1">Uncharacterized protein</fullName>
    </submittedName>
</protein>
<evidence type="ECO:0000313" key="1">
    <source>
        <dbReference type="EMBL" id="CAE7236154.1"/>
    </source>
</evidence>
<dbReference type="EMBL" id="CAJNDS010000824">
    <property type="protein sequence ID" value="CAE7236154.1"/>
    <property type="molecule type" value="Genomic_DNA"/>
</dbReference>